<evidence type="ECO:0000259" key="5">
    <source>
        <dbReference type="PROSITE" id="PS50893"/>
    </source>
</evidence>
<dbReference type="PANTHER" id="PTHR24220">
    <property type="entry name" value="IMPORT ATP-BINDING PROTEIN"/>
    <property type="match status" value="1"/>
</dbReference>
<dbReference type="CDD" id="cd03255">
    <property type="entry name" value="ABC_MJ0796_LolCDE_FtsE"/>
    <property type="match status" value="1"/>
</dbReference>
<dbReference type="GO" id="GO:0016887">
    <property type="term" value="F:ATP hydrolysis activity"/>
    <property type="evidence" value="ECO:0007669"/>
    <property type="project" value="InterPro"/>
</dbReference>
<dbReference type="Gene3D" id="3.40.50.300">
    <property type="entry name" value="P-loop containing nucleotide triphosphate hydrolases"/>
    <property type="match status" value="1"/>
</dbReference>
<dbReference type="InterPro" id="IPR003439">
    <property type="entry name" value="ABC_transporter-like_ATP-bd"/>
</dbReference>
<dbReference type="PROSITE" id="PS50893">
    <property type="entry name" value="ABC_TRANSPORTER_2"/>
    <property type="match status" value="1"/>
</dbReference>
<evidence type="ECO:0000256" key="3">
    <source>
        <dbReference type="ARBA" id="ARBA00022840"/>
    </source>
</evidence>
<dbReference type="FunFam" id="3.40.50.300:FF:000032">
    <property type="entry name" value="Export ABC transporter ATP-binding protein"/>
    <property type="match status" value="1"/>
</dbReference>
<evidence type="ECO:0000313" key="6">
    <source>
        <dbReference type="EMBL" id="AAW73411.1"/>
    </source>
</evidence>
<dbReference type="Proteomes" id="UP000006735">
    <property type="component" value="Chromosome"/>
</dbReference>
<dbReference type="SMART" id="SM00382">
    <property type="entry name" value="AAA"/>
    <property type="match status" value="1"/>
</dbReference>
<evidence type="ECO:0000256" key="2">
    <source>
        <dbReference type="ARBA" id="ARBA00022741"/>
    </source>
</evidence>
<dbReference type="InterPro" id="IPR015854">
    <property type="entry name" value="ABC_transpr_LolD-like"/>
</dbReference>
<organism evidence="6 7">
    <name type="scientific">Xanthomonas oryzae pv. oryzae (strain KACC10331 / KXO85)</name>
    <dbReference type="NCBI Taxonomy" id="291331"/>
    <lineage>
        <taxon>Bacteria</taxon>
        <taxon>Pseudomonadati</taxon>
        <taxon>Pseudomonadota</taxon>
        <taxon>Gammaproteobacteria</taxon>
        <taxon>Lysobacterales</taxon>
        <taxon>Lysobacteraceae</taxon>
        <taxon>Xanthomonas</taxon>
    </lineage>
</organism>
<dbReference type="PANTHER" id="PTHR24220:SF452">
    <property type="entry name" value="ABC TRANSPORTER ATP-BINDING PROTEIN"/>
    <property type="match status" value="1"/>
</dbReference>
<name>Q5H6K9_XANOR</name>
<reference evidence="6 7" key="1">
    <citation type="journal article" date="2005" name="Nucleic Acids Res.">
        <title>The genome sequence of Xanthomonas oryzae pathovar oryzae KACC10331, the bacterial blight pathogen of rice.</title>
        <authorList>
            <person name="Lee B.M."/>
            <person name="Park Y.J."/>
            <person name="Park D.S."/>
            <person name="Kang H.W."/>
            <person name="Kim J.G."/>
            <person name="Song E.S."/>
            <person name="Park I.C."/>
            <person name="Yoon U.H."/>
            <person name="Hahn J.H."/>
            <person name="Koo B.S."/>
            <person name="Lee G.B."/>
            <person name="Kim H."/>
            <person name="Park H.S."/>
            <person name="Yoon K.O."/>
            <person name="Kim J.H."/>
            <person name="Jung C.H."/>
            <person name="Koh N.H."/>
            <person name="Seo J.S."/>
            <person name="Go S.J."/>
        </authorList>
    </citation>
    <scope>NUCLEOTIDE SEQUENCE [LARGE SCALE GENOMIC DNA]</scope>
    <source>
        <strain evidence="7">KACC10331 / KXO85</strain>
    </source>
</reference>
<keyword evidence="2" id="KW-0547">Nucleotide-binding</keyword>
<dbReference type="GO" id="GO:0005524">
    <property type="term" value="F:ATP binding"/>
    <property type="evidence" value="ECO:0007669"/>
    <property type="project" value="UniProtKB-KW"/>
</dbReference>
<feature type="domain" description="ABC transporter" evidence="5">
    <location>
        <begin position="87"/>
        <end position="311"/>
    </location>
</feature>
<evidence type="ECO:0000256" key="4">
    <source>
        <dbReference type="ARBA" id="ARBA00038388"/>
    </source>
</evidence>
<accession>Q5H6K9</accession>
<dbReference type="InterPro" id="IPR003593">
    <property type="entry name" value="AAA+_ATPase"/>
</dbReference>
<dbReference type="GO" id="GO:1902495">
    <property type="term" value="C:transmembrane transporter complex"/>
    <property type="evidence" value="ECO:0007669"/>
    <property type="project" value="UniProtKB-ARBA"/>
</dbReference>
<dbReference type="GO" id="GO:0005886">
    <property type="term" value="C:plasma membrane"/>
    <property type="evidence" value="ECO:0007669"/>
    <property type="project" value="TreeGrafter"/>
</dbReference>
<gene>
    <name evidence="6" type="primary">tptC</name>
    <name evidence="6" type="ordered locus">XOO0157</name>
</gene>
<protein>
    <submittedName>
        <fullName evidence="6">ABC transporter ATP-binding protein</fullName>
    </submittedName>
</protein>
<proteinExistence type="inferred from homology"/>
<keyword evidence="1" id="KW-0813">Transport</keyword>
<evidence type="ECO:0000313" key="7">
    <source>
        <dbReference type="Proteomes" id="UP000006735"/>
    </source>
</evidence>
<dbReference type="InterPro" id="IPR017911">
    <property type="entry name" value="MacB-like_ATP-bd"/>
</dbReference>
<evidence type="ECO:0000256" key="1">
    <source>
        <dbReference type="ARBA" id="ARBA00022448"/>
    </source>
</evidence>
<dbReference type="AlphaFoldDB" id="Q5H6K9"/>
<dbReference type="STRING" id="291331.XOO0157"/>
<comment type="similarity">
    <text evidence="4">Belongs to the ABC transporter superfamily. Macrolide exporter (TC 3.A.1.122) family.</text>
</comment>
<dbReference type="InterPro" id="IPR027417">
    <property type="entry name" value="P-loop_NTPase"/>
</dbReference>
<keyword evidence="7" id="KW-1185">Reference proteome</keyword>
<dbReference type="PROSITE" id="PS00211">
    <property type="entry name" value="ABC_TRANSPORTER_1"/>
    <property type="match status" value="1"/>
</dbReference>
<sequence>MPHRVPSAVAGGCRFGPEQVKSTETATTATAAPAKTVELPTLIAARVATCMTWRHIDTDRIAIPATYHSSPSPRIETQRTPAMTALVTLRNVTKTYQRGPEKVQVLHGIDLEIERGDFVALMGPSGSGKTTLLNLIGGLDTPSGGEIEIEGERIDLMSGGQLATWRSHHVGFVFQFYNLMPMLNAQKNVELPLLLTNLGAAQRRRHAEIALTLVGLDERRSHKPSELSGGQQQRVAIARAIVSDPTFLICDEPTGDLDRHNAEEILKLLQQLNREHGKTIIIVTHDPKAAEYASHTVHLDKGELADALVAD</sequence>
<dbReference type="HOGENOM" id="CLU_000604_1_22_6"/>
<dbReference type="Pfam" id="PF00005">
    <property type="entry name" value="ABC_tran"/>
    <property type="match status" value="1"/>
</dbReference>
<dbReference type="SUPFAM" id="SSF52540">
    <property type="entry name" value="P-loop containing nucleoside triphosphate hydrolases"/>
    <property type="match status" value="1"/>
</dbReference>
<keyword evidence="3 6" id="KW-0067">ATP-binding</keyword>
<dbReference type="InterPro" id="IPR017871">
    <property type="entry name" value="ABC_transporter-like_CS"/>
</dbReference>
<dbReference type="EMBL" id="AE013598">
    <property type="protein sequence ID" value="AAW73411.1"/>
    <property type="molecule type" value="Genomic_DNA"/>
</dbReference>
<dbReference type="KEGG" id="xoo:XOO0157"/>
<dbReference type="GO" id="GO:0022857">
    <property type="term" value="F:transmembrane transporter activity"/>
    <property type="evidence" value="ECO:0007669"/>
    <property type="project" value="TreeGrafter"/>
</dbReference>